<organism evidence="3 4">
    <name type="scientific">Lolium multiflorum</name>
    <name type="common">Italian ryegrass</name>
    <name type="synonym">Lolium perenne subsp. multiflorum</name>
    <dbReference type="NCBI Taxonomy" id="4521"/>
    <lineage>
        <taxon>Eukaryota</taxon>
        <taxon>Viridiplantae</taxon>
        <taxon>Streptophyta</taxon>
        <taxon>Embryophyta</taxon>
        <taxon>Tracheophyta</taxon>
        <taxon>Spermatophyta</taxon>
        <taxon>Magnoliopsida</taxon>
        <taxon>Liliopsida</taxon>
        <taxon>Poales</taxon>
        <taxon>Poaceae</taxon>
        <taxon>BOP clade</taxon>
        <taxon>Pooideae</taxon>
        <taxon>Poodae</taxon>
        <taxon>Poeae</taxon>
        <taxon>Poeae Chloroplast Group 2 (Poeae type)</taxon>
        <taxon>Loliodinae</taxon>
        <taxon>Loliinae</taxon>
        <taxon>Lolium</taxon>
    </lineage>
</organism>
<comment type="caution">
    <text evidence="3">The sequence shown here is derived from an EMBL/GenBank/DDBJ whole genome shotgun (WGS) entry which is preliminary data.</text>
</comment>
<dbReference type="SUPFAM" id="SSF57756">
    <property type="entry name" value="Retrovirus zinc finger-like domains"/>
    <property type="match status" value="1"/>
</dbReference>
<evidence type="ECO:0000259" key="2">
    <source>
        <dbReference type="SMART" id="SM00343"/>
    </source>
</evidence>
<dbReference type="AlphaFoldDB" id="A0AAD8R2G7"/>
<protein>
    <recommendedName>
        <fullName evidence="2">CCHC-type domain-containing protein</fullName>
    </recommendedName>
</protein>
<evidence type="ECO:0000313" key="4">
    <source>
        <dbReference type="Proteomes" id="UP001231189"/>
    </source>
</evidence>
<dbReference type="Gene3D" id="4.10.60.10">
    <property type="entry name" value="Zinc finger, CCHC-type"/>
    <property type="match status" value="1"/>
</dbReference>
<keyword evidence="4" id="KW-1185">Reference proteome</keyword>
<accession>A0AAD8R2G7</accession>
<dbReference type="SMART" id="SM00343">
    <property type="entry name" value="ZnF_C2HC"/>
    <property type="match status" value="1"/>
</dbReference>
<proteinExistence type="predicted"/>
<dbReference type="Proteomes" id="UP001231189">
    <property type="component" value="Unassembled WGS sequence"/>
</dbReference>
<dbReference type="InterPro" id="IPR001878">
    <property type="entry name" value="Znf_CCHC"/>
</dbReference>
<evidence type="ECO:0000313" key="3">
    <source>
        <dbReference type="EMBL" id="KAK1613680.1"/>
    </source>
</evidence>
<sequence length="160" mass="16494">MAVTVVACGGGGGHTAVPTVGQDTRWRWRRAAKVGQLHGGDGGGRAVAVAVAHGGGARWPYIGGGGGGRDTGGPVHGGGGGQASKRRDTCGCHAGRVGGSRPHGRVRGKGNPRAQGRSEDRDKCRYCGISNHWARDCRKKKREEAHLVRGGANNDALLMM</sequence>
<dbReference type="Pfam" id="PF00098">
    <property type="entry name" value="zf-CCHC"/>
    <property type="match status" value="1"/>
</dbReference>
<dbReference type="GO" id="GO:0008270">
    <property type="term" value="F:zinc ion binding"/>
    <property type="evidence" value="ECO:0007669"/>
    <property type="project" value="InterPro"/>
</dbReference>
<feature type="compositionally biased region" description="Gly residues" evidence="1">
    <location>
        <begin position="64"/>
        <end position="82"/>
    </location>
</feature>
<dbReference type="InterPro" id="IPR036875">
    <property type="entry name" value="Znf_CCHC_sf"/>
</dbReference>
<dbReference type="GO" id="GO:0003676">
    <property type="term" value="F:nucleic acid binding"/>
    <property type="evidence" value="ECO:0007669"/>
    <property type="project" value="InterPro"/>
</dbReference>
<gene>
    <name evidence="3" type="ORF">QYE76_019197</name>
</gene>
<evidence type="ECO:0000256" key="1">
    <source>
        <dbReference type="SAM" id="MobiDB-lite"/>
    </source>
</evidence>
<dbReference type="EMBL" id="JAUUTY010000006">
    <property type="protein sequence ID" value="KAK1613680.1"/>
    <property type="molecule type" value="Genomic_DNA"/>
</dbReference>
<feature type="domain" description="CCHC-type" evidence="2">
    <location>
        <begin position="123"/>
        <end position="139"/>
    </location>
</feature>
<feature type="region of interest" description="Disordered" evidence="1">
    <location>
        <begin position="64"/>
        <end position="121"/>
    </location>
</feature>
<name>A0AAD8R2G7_LOLMU</name>
<reference evidence="3" key="1">
    <citation type="submission" date="2023-07" db="EMBL/GenBank/DDBJ databases">
        <title>A chromosome-level genome assembly of Lolium multiflorum.</title>
        <authorList>
            <person name="Chen Y."/>
            <person name="Copetti D."/>
            <person name="Kolliker R."/>
            <person name="Studer B."/>
        </authorList>
    </citation>
    <scope>NUCLEOTIDE SEQUENCE</scope>
    <source>
        <strain evidence="3">02402/16</strain>
        <tissue evidence="3">Leaf</tissue>
    </source>
</reference>